<dbReference type="InterPro" id="IPR005821">
    <property type="entry name" value="Ion_trans_dom"/>
</dbReference>
<protein>
    <recommendedName>
        <fullName evidence="6">Ion transport domain-containing protein</fullName>
    </recommendedName>
</protein>
<reference evidence="7" key="1">
    <citation type="submission" date="2021-01" db="EMBL/GenBank/DDBJ databases">
        <authorList>
            <person name="Corre E."/>
            <person name="Pelletier E."/>
            <person name="Niang G."/>
            <person name="Scheremetjew M."/>
            <person name="Finn R."/>
            <person name="Kale V."/>
            <person name="Holt S."/>
            <person name="Cochrane G."/>
            <person name="Meng A."/>
            <person name="Brown T."/>
            <person name="Cohen L."/>
        </authorList>
    </citation>
    <scope>NUCLEOTIDE SEQUENCE</scope>
</reference>
<evidence type="ECO:0000313" key="7">
    <source>
        <dbReference type="EMBL" id="CAD8860411.1"/>
    </source>
</evidence>
<dbReference type="PANTHER" id="PTHR45638">
    <property type="entry name" value="CYCLIC NUCLEOTIDE-GATED CATION CHANNEL SUBUNIT A"/>
    <property type="match status" value="1"/>
</dbReference>
<dbReference type="Gene3D" id="1.10.287.70">
    <property type="match status" value="1"/>
</dbReference>
<dbReference type="InterPro" id="IPR014710">
    <property type="entry name" value="RmlC-like_jellyroll"/>
</dbReference>
<evidence type="ECO:0000256" key="5">
    <source>
        <dbReference type="SAM" id="Phobius"/>
    </source>
</evidence>
<keyword evidence="2 5" id="KW-0812">Transmembrane</keyword>
<comment type="subcellular location">
    <subcellularLocation>
        <location evidence="1">Membrane</location>
        <topology evidence="1">Multi-pass membrane protein</topology>
    </subcellularLocation>
</comment>
<feature type="transmembrane region" description="Helical" evidence="5">
    <location>
        <begin position="291"/>
        <end position="309"/>
    </location>
</feature>
<evidence type="ECO:0000259" key="6">
    <source>
        <dbReference type="Pfam" id="PF00520"/>
    </source>
</evidence>
<evidence type="ECO:0000256" key="4">
    <source>
        <dbReference type="ARBA" id="ARBA00023136"/>
    </source>
</evidence>
<dbReference type="InterPro" id="IPR018490">
    <property type="entry name" value="cNMP-bd_dom_sf"/>
</dbReference>
<dbReference type="SUPFAM" id="SSF81324">
    <property type="entry name" value="Voltage-gated potassium channels"/>
    <property type="match status" value="1"/>
</dbReference>
<evidence type="ECO:0000256" key="2">
    <source>
        <dbReference type="ARBA" id="ARBA00022692"/>
    </source>
</evidence>
<dbReference type="GO" id="GO:0044877">
    <property type="term" value="F:protein-containing complex binding"/>
    <property type="evidence" value="ECO:0007669"/>
    <property type="project" value="TreeGrafter"/>
</dbReference>
<dbReference type="Pfam" id="PF00520">
    <property type="entry name" value="Ion_trans"/>
    <property type="match status" value="1"/>
</dbReference>
<dbReference type="Gene3D" id="2.60.120.10">
    <property type="entry name" value="Jelly Rolls"/>
    <property type="match status" value="1"/>
</dbReference>
<name>A0A7S1FE69_NOCSC</name>
<keyword evidence="4 5" id="KW-0472">Membrane</keyword>
<feature type="domain" description="Ion transport" evidence="6">
    <location>
        <begin position="138"/>
        <end position="397"/>
    </location>
</feature>
<organism evidence="7">
    <name type="scientific">Noctiluca scintillans</name>
    <name type="common">Sea sparkle</name>
    <name type="synonym">Red tide dinoflagellate</name>
    <dbReference type="NCBI Taxonomy" id="2966"/>
    <lineage>
        <taxon>Eukaryota</taxon>
        <taxon>Sar</taxon>
        <taxon>Alveolata</taxon>
        <taxon>Dinophyceae</taxon>
        <taxon>Noctilucales</taxon>
        <taxon>Noctilucaceae</taxon>
        <taxon>Noctiluca</taxon>
    </lineage>
</organism>
<feature type="transmembrane region" description="Helical" evidence="5">
    <location>
        <begin position="372"/>
        <end position="397"/>
    </location>
</feature>
<dbReference type="InterPro" id="IPR050866">
    <property type="entry name" value="CNG_cation_channel"/>
</dbReference>
<dbReference type="PANTHER" id="PTHR45638:SF11">
    <property type="entry name" value="CYCLIC NUCLEOTIDE-GATED CATION CHANNEL SUBUNIT A"/>
    <property type="match status" value="1"/>
</dbReference>
<accession>A0A7S1FE69</accession>
<evidence type="ECO:0000256" key="1">
    <source>
        <dbReference type="ARBA" id="ARBA00004141"/>
    </source>
</evidence>
<keyword evidence="3 5" id="KW-1133">Transmembrane helix</keyword>
<dbReference type="SUPFAM" id="SSF51206">
    <property type="entry name" value="cAMP-binding domain-like"/>
    <property type="match status" value="1"/>
</dbReference>
<feature type="transmembrane region" description="Helical" evidence="5">
    <location>
        <begin position="137"/>
        <end position="160"/>
    </location>
</feature>
<evidence type="ECO:0000256" key="3">
    <source>
        <dbReference type="ARBA" id="ARBA00022989"/>
    </source>
</evidence>
<dbReference type="GO" id="GO:0005221">
    <property type="term" value="F:intracellularly cyclic nucleotide-activated monoatomic cation channel activity"/>
    <property type="evidence" value="ECO:0007669"/>
    <property type="project" value="InterPro"/>
</dbReference>
<feature type="transmembrane region" description="Helical" evidence="5">
    <location>
        <begin position="172"/>
        <end position="200"/>
    </location>
</feature>
<dbReference type="EMBL" id="HBFQ01048641">
    <property type="protein sequence ID" value="CAD8860411.1"/>
    <property type="molecule type" value="Transcribed_RNA"/>
</dbReference>
<proteinExistence type="predicted"/>
<dbReference type="AlphaFoldDB" id="A0A7S1FE69"/>
<dbReference type="GO" id="GO:0016020">
    <property type="term" value="C:membrane"/>
    <property type="evidence" value="ECO:0007669"/>
    <property type="project" value="UniProtKB-SubCell"/>
</dbReference>
<sequence>MKRREMDVNEYLSRLCSTLRGQLLLGQHCMPPFTPDDQHLAKTVIDDLLLAIETATGNLVPHQEDPRHSEMVPPRQAVEGAEGPKVIIQPRAVPAAADFKKRRRVSTRELVFDTVEEDVPAAKCVSGALNPNWIGRLYWDLFIMCLVMLDSFMLPAQLAWQNPEETVGDKIWLWFTTGCFVVDMCVSSMTAYVSSGVLITNKVFIASHYFRGWFVIDWASTVPWSVVLGLLRPDSGGRQASAARSTRLVKFIRFVRLLRMMRLAKLAAMWDRIEEMIGSLMLRHALQIMKHMGMLVVCCHLNACVWWMLGNPDGLLGSLIEDQHWGESIDLADPPWIERSGPEQYVFCFYWTLGLMRTMPAEVTPVNVVERLYILGFMCFAFSAFAICVSQVSTMWIKINQRSRDFDDELSHVRMRLKNNACDPRLVTVIKEFMKYKFDNKLGSYAGKGNQIMSMLPQKMRDLINFSRWLPYLRKLKLLQEFTDEDVIRRICEGALSEEDHPTGQKISEKGRLATHCFILTDGALKVVSSCVKEPIEVVDEHCLSGLGGVSEHTLVTVSCVQFLKVDGMMFAKAMEHHRRNPGVVWHENSCSVAGGRYLEEDMLVYDRSQEEAAIGTTAVLAAS</sequence>
<gene>
    <name evidence="7" type="ORF">NSCI0253_LOCUS34765</name>
</gene>